<protein>
    <submittedName>
        <fullName evidence="4">GNAT family N-acetyltransferase</fullName>
    </submittedName>
</protein>
<dbReference type="InterPro" id="IPR050832">
    <property type="entry name" value="Bact_Acetyltransf"/>
</dbReference>
<dbReference type="RefSeq" id="WP_207293063.1">
    <property type="nucleotide sequence ID" value="NZ_CP071383.1"/>
</dbReference>
<dbReference type="CDD" id="cd04301">
    <property type="entry name" value="NAT_SF"/>
    <property type="match status" value="1"/>
</dbReference>
<evidence type="ECO:0000259" key="3">
    <source>
        <dbReference type="PROSITE" id="PS51186"/>
    </source>
</evidence>
<evidence type="ECO:0000313" key="5">
    <source>
        <dbReference type="Proteomes" id="UP000683497"/>
    </source>
</evidence>
<feature type="domain" description="N-acetyltransferase" evidence="3">
    <location>
        <begin position="2"/>
        <end position="150"/>
    </location>
</feature>
<dbReference type="EMBL" id="CP076838">
    <property type="protein sequence ID" value="QWW78809.1"/>
    <property type="molecule type" value="Genomic_DNA"/>
</dbReference>
<dbReference type="InterPro" id="IPR016181">
    <property type="entry name" value="Acyl_CoA_acyltransferase"/>
</dbReference>
<dbReference type="PANTHER" id="PTHR43877:SF2">
    <property type="entry name" value="AMINOALKYLPHOSPHONATE N-ACETYLTRANSFERASE-RELATED"/>
    <property type="match status" value="1"/>
</dbReference>
<dbReference type="Gene3D" id="3.40.630.30">
    <property type="match status" value="1"/>
</dbReference>
<keyword evidence="5" id="KW-1185">Reference proteome</keyword>
<dbReference type="InterPro" id="IPR000182">
    <property type="entry name" value="GNAT_dom"/>
</dbReference>
<dbReference type="PANTHER" id="PTHR43877">
    <property type="entry name" value="AMINOALKYLPHOSPHONATE N-ACETYLTRANSFERASE-RELATED-RELATED"/>
    <property type="match status" value="1"/>
</dbReference>
<dbReference type="SUPFAM" id="SSF55729">
    <property type="entry name" value="Acyl-CoA N-acyltransferases (Nat)"/>
    <property type="match status" value="1"/>
</dbReference>
<accession>A0ABX8JTV0</accession>
<name>A0ABX8JTV0_9ENTR</name>
<dbReference type="Proteomes" id="UP000683497">
    <property type="component" value="Chromosome"/>
</dbReference>
<evidence type="ECO:0000256" key="2">
    <source>
        <dbReference type="ARBA" id="ARBA00023315"/>
    </source>
</evidence>
<gene>
    <name evidence="4" type="ORF">KQ929_16385</name>
</gene>
<evidence type="ECO:0000256" key="1">
    <source>
        <dbReference type="ARBA" id="ARBA00022679"/>
    </source>
</evidence>
<evidence type="ECO:0000313" key="4">
    <source>
        <dbReference type="EMBL" id="QWW78809.1"/>
    </source>
</evidence>
<dbReference type="Pfam" id="PF00583">
    <property type="entry name" value="Acetyltransf_1"/>
    <property type="match status" value="1"/>
</dbReference>
<sequence length="150" mass="16512">MITIEESDPRSADSQRLIEYLAAELSHITGSSGESNFKLDDVMAPGARWVIARDASQTPVGCGAFRPVSATTAELKRMFSSRTQPGIGTAILTWLEQAARELGYQELCLETRVVNTQAVDFYLKQGYQKIPNYGVYVGRDDAVCFAKRIG</sequence>
<organism evidence="4 5">
    <name type="scientific">Leclercia pneumoniae</name>
    <dbReference type="NCBI Taxonomy" id="2815358"/>
    <lineage>
        <taxon>Bacteria</taxon>
        <taxon>Pseudomonadati</taxon>
        <taxon>Pseudomonadota</taxon>
        <taxon>Gammaproteobacteria</taxon>
        <taxon>Enterobacterales</taxon>
        <taxon>Enterobacteriaceae</taxon>
        <taxon>Leclercia</taxon>
    </lineage>
</organism>
<keyword evidence="1" id="KW-0808">Transferase</keyword>
<reference evidence="4 5" key="1">
    <citation type="submission" date="2021-06" db="EMBL/GenBank/DDBJ databases">
        <title>Leclercia pneumoniae sp. nov.</title>
        <authorList>
            <person name="Hoenemann M."/>
            <person name="Viehweger A."/>
            <person name="Dietze N."/>
        </authorList>
    </citation>
    <scope>NUCLEOTIDE SEQUENCE [LARGE SCALE GENOMIC DNA]</scope>
    <source>
        <strain evidence="5">49125</strain>
    </source>
</reference>
<keyword evidence="2" id="KW-0012">Acyltransferase</keyword>
<dbReference type="PROSITE" id="PS51186">
    <property type="entry name" value="GNAT"/>
    <property type="match status" value="1"/>
</dbReference>
<proteinExistence type="predicted"/>